<evidence type="ECO:0000256" key="6">
    <source>
        <dbReference type="ARBA" id="ARBA00037066"/>
    </source>
</evidence>
<comment type="caution">
    <text evidence="8">The sequence shown here is derived from an EMBL/GenBank/DDBJ whole genome shotgun (WGS) entry which is preliminary data.</text>
</comment>
<keyword evidence="5" id="KW-1278">Translocase</keyword>
<dbReference type="OrthoDB" id="9806726at2"/>
<dbReference type="InterPro" id="IPR003593">
    <property type="entry name" value="AAA+_ATPase"/>
</dbReference>
<dbReference type="RefSeq" id="WP_099095086.1">
    <property type="nucleotide sequence ID" value="NZ_PDNU01000010.1"/>
</dbReference>
<dbReference type="FunFam" id="3.40.50.300:FF:000134">
    <property type="entry name" value="Iron-enterobactin ABC transporter ATP-binding protein"/>
    <property type="match status" value="1"/>
</dbReference>
<keyword evidence="4" id="KW-0067">ATP-binding</keyword>
<dbReference type="PANTHER" id="PTHR42794">
    <property type="entry name" value="HEMIN IMPORT ATP-BINDING PROTEIN HMUV"/>
    <property type="match status" value="1"/>
</dbReference>
<dbReference type="Proteomes" id="UP000223527">
    <property type="component" value="Unassembled WGS sequence"/>
</dbReference>
<reference evidence="8 9" key="1">
    <citation type="submission" date="2017-10" db="EMBL/GenBank/DDBJ databases">
        <authorList>
            <person name="Banno H."/>
            <person name="Chua N.-H."/>
        </authorList>
    </citation>
    <scope>NUCLEOTIDE SEQUENCE [LARGE SCALE GENOMIC DNA]</scope>
    <source>
        <strain evidence="8 9">YW11</strain>
    </source>
</reference>
<evidence type="ECO:0000259" key="7">
    <source>
        <dbReference type="PROSITE" id="PS50893"/>
    </source>
</evidence>
<keyword evidence="3" id="KW-0547">Nucleotide-binding</keyword>
<evidence type="ECO:0000256" key="4">
    <source>
        <dbReference type="ARBA" id="ARBA00022840"/>
    </source>
</evidence>
<protein>
    <submittedName>
        <fullName evidence="8">Histidinol phosphatase</fullName>
    </submittedName>
</protein>
<keyword evidence="2" id="KW-0813">Transport</keyword>
<dbReference type="PROSITE" id="PS50893">
    <property type="entry name" value="ABC_TRANSPORTER_2"/>
    <property type="match status" value="1"/>
</dbReference>
<dbReference type="AlphaFoldDB" id="A0A2C7AAR2"/>
<evidence type="ECO:0000256" key="1">
    <source>
        <dbReference type="ARBA" id="ARBA00005417"/>
    </source>
</evidence>
<evidence type="ECO:0000256" key="2">
    <source>
        <dbReference type="ARBA" id="ARBA00022448"/>
    </source>
</evidence>
<proteinExistence type="inferred from homology"/>
<sequence length="262" mass="28474">MNGPIDAPPSLEAEALCWPARRAPILRGVSLAVRDGEMLGLVGPNGSGKSTLLRLLAGLLPPARGEVRLLGRPLRRTPRREVARLVALVEQQAETLERITLRDAVELGRTPWLSALRPWGAEDDGIVAGAMAAVDVQHLAARDWASLSGGERQRAHIARALAQRPRILLLDEPTNHLDIHHQLALLELVAALPVTKVIALHDLNQAMRCDRLAVLQAGRLIRLGPPAEVLTPELLRDVFGVRAAFVTDPEDGARLLRFLSIS</sequence>
<dbReference type="EMBL" id="PDNU01000010">
    <property type="protein sequence ID" value="PHK95490.1"/>
    <property type="molecule type" value="Genomic_DNA"/>
</dbReference>
<dbReference type="InterPro" id="IPR027417">
    <property type="entry name" value="P-loop_NTPase"/>
</dbReference>
<dbReference type="Gene3D" id="3.40.50.300">
    <property type="entry name" value="P-loop containing nucleotide triphosphate hydrolases"/>
    <property type="match status" value="1"/>
</dbReference>
<dbReference type="GO" id="GO:0005524">
    <property type="term" value="F:ATP binding"/>
    <property type="evidence" value="ECO:0007669"/>
    <property type="project" value="UniProtKB-KW"/>
</dbReference>
<evidence type="ECO:0000313" key="9">
    <source>
        <dbReference type="Proteomes" id="UP000223527"/>
    </source>
</evidence>
<gene>
    <name evidence="8" type="ORF">CR162_08370</name>
</gene>
<dbReference type="InterPro" id="IPR003439">
    <property type="entry name" value="ABC_transporter-like_ATP-bd"/>
</dbReference>
<evidence type="ECO:0000313" key="8">
    <source>
        <dbReference type="EMBL" id="PHK95490.1"/>
    </source>
</evidence>
<comment type="function">
    <text evidence="6">Part of the ABC transporter complex HmuTUV involved in hemin import. Responsible for energy coupling to the transport system.</text>
</comment>
<dbReference type="PANTHER" id="PTHR42794:SF1">
    <property type="entry name" value="HEMIN IMPORT ATP-BINDING PROTEIN HMUV"/>
    <property type="match status" value="1"/>
</dbReference>
<organism evidence="8 9">
    <name type="scientific">Teichococcus rhizosphaerae</name>
    <dbReference type="NCBI Taxonomy" id="1335062"/>
    <lineage>
        <taxon>Bacteria</taxon>
        <taxon>Pseudomonadati</taxon>
        <taxon>Pseudomonadota</taxon>
        <taxon>Alphaproteobacteria</taxon>
        <taxon>Acetobacterales</taxon>
        <taxon>Roseomonadaceae</taxon>
        <taxon>Roseomonas</taxon>
    </lineage>
</organism>
<dbReference type="SMART" id="SM00382">
    <property type="entry name" value="AAA"/>
    <property type="match status" value="1"/>
</dbReference>
<evidence type="ECO:0000256" key="3">
    <source>
        <dbReference type="ARBA" id="ARBA00022741"/>
    </source>
</evidence>
<keyword evidence="9" id="KW-1185">Reference proteome</keyword>
<dbReference type="SUPFAM" id="SSF52540">
    <property type="entry name" value="P-loop containing nucleoside triphosphate hydrolases"/>
    <property type="match status" value="1"/>
</dbReference>
<name>A0A2C7AAR2_9PROT</name>
<dbReference type="GO" id="GO:0016887">
    <property type="term" value="F:ATP hydrolysis activity"/>
    <property type="evidence" value="ECO:0007669"/>
    <property type="project" value="InterPro"/>
</dbReference>
<evidence type="ECO:0000256" key="5">
    <source>
        <dbReference type="ARBA" id="ARBA00022967"/>
    </source>
</evidence>
<accession>A0A2C7AAR2</accession>
<comment type="similarity">
    <text evidence="1">Belongs to the ABC transporter superfamily.</text>
</comment>
<dbReference type="Pfam" id="PF00005">
    <property type="entry name" value="ABC_tran"/>
    <property type="match status" value="1"/>
</dbReference>
<dbReference type="CDD" id="cd03214">
    <property type="entry name" value="ABC_Iron-Siderophores_B12_Hemin"/>
    <property type="match status" value="1"/>
</dbReference>
<feature type="domain" description="ABC transporter" evidence="7">
    <location>
        <begin position="11"/>
        <end position="242"/>
    </location>
</feature>